<dbReference type="EMBL" id="CAXLJM020000032">
    <property type="protein sequence ID" value="CAL8100398.1"/>
    <property type="molecule type" value="Genomic_DNA"/>
</dbReference>
<dbReference type="Proteomes" id="UP001642540">
    <property type="component" value="Unassembled WGS sequence"/>
</dbReference>
<comment type="caution">
    <text evidence="1">The sequence shown here is derived from an EMBL/GenBank/DDBJ whole genome shotgun (WGS) entry which is preliminary data.</text>
</comment>
<keyword evidence="2" id="KW-1185">Reference proteome</keyword>
<gene>
    <name evidence="1" type="ORF">ODALV1_LOCUS10526</name>
</gene>
<reference evidence="1 2" key="1">
    <citation type="submission" date="2024-08" db="EMBL/GenBank/DDBJ databases">
        <authorList>
            <person name="Cucini C."/>
            <person name="Frati F."/>
        </authorList>
    </citation>
    <scope>NUCLEOTIDE SEQUENCE [LARGE SCALE GENOMIC DNA]</scope>
</reference>
<sequence>MTCKDCTGGGGFSTRVSDVRSLYNPSYGTAGSIGKPSCRRVRCAETRSRCKQVCQLPPCCADQFKAYWFRNCEVPIIRRYEEQPWFRNRVVQDEWRDFVDQLVTPYNIGCKLCPGPDDWQFKCHKARSLIGPNVECTWDLPEQEPCATTRYGYNRDWRRYNEDQRLAASDVQCGCNDEPKCKPIASPCEYPPYLGQKYGARYMAWSQPTGFMFPRRRPMNYQSLPKC</sequence>
<evidence type="ECO:0000313" key="1">
    <source>
        <dbReference type="EMBL" id="CAL8100398.1"/>
    </source>
</evidence>
<proteinExistence type="predicted"/>
<organism evidence="1 2">
    <name type="scientific">Orchesella dallaii</name>
    <dbReference type="NCBI Taxonomy" id="48710"/>
    <lineage>
        <taxon>Eukaryota</taxon>
        <taxon>Metazoa</taxon>
        <taxon>Ecdysozoa</taxon>
        <taxon>Arthropoda</taxon>
        <taxon>Hexapoda</taxon>
        <taxon>Collembola</taxon>
        <taxon>Entomobryomorpha</taxon>
        <taxon>Entomobryoidea</taxon>
        <taxon>Orchesellidae</taxon>
        <taxon>Orchesellinae</taxon>
        <taxon>Orchesella</taxon>
    </lineage>
</organism>
<evidence type="ECO:0000313" key="2">
    <source>
        <dbReference type="Proteomes" id="UP001642540"/>
    </source>
</evidence>
<name>A0ABP1QI91_9HEXA</name>
<accession>A0ABP1QI91</accession>
<protein>
    <submittedName>
        <fullName evidence="1">Uncharacterized protein</fullName>
    </submittedName>
</protein>